<dbReference type="EMBL" id="KE345044">
    <property type="protein sequence ID" value="EXB91226.1"/>
    <property type="molecule type" value="Genomic_DNA"/>
</dbReference>
<dbReference type="Pfam" id="PF12796">
    <property type="entry name" value="Ank_2"/>
    <property type="match status" value="1"/>
</dbReference>
<dbReference type="InterPro" id="IPR036770">
    <property type="entry name" value="Ankyrin_rpt-contain_sf"/>
</dbReference>
<evidence type="ECO:0000313" key="2">
    <source>
        <dbReference type="EMBL" id="EXB91226.1"/>
    </source>
</evidence>
<dbReference type="InterPro" id="IPR002110">
    <property type="entry name" value="Ankyrin_rpt"/>
</dbReference>
<dbReference type="AlphaFoldDB" id="W9RH98"/>
<name>W9RH98_9ROSA</name>
<feature type="repeat" description="ANK" evidence="1">
    <location>
        <begin position="15"/>
        <end position="47"/>
    </location>
</feature>
<accession>W9RH98</accession>
<dbReference type="STRING" id="981085.W9RH98"/>
<evidence type="ECO:0000256" key="1">
    <source>
        <dbReference type="PROSITE-ProRule" id="PRU00023"/>
    </source>
</evidence>
<dbReference type="Proteomes" id="UP000030645">
    <property type="component" value="Unassembled WGS sequence"/>
</dbReference>
<keyword evidence="1" id="KW-0040">ANK repeat</keyword>
<evidence type="ECO:0000313" key="3">
    <source>
        <dbReference type="Proteomes" id="UP000030645"/>
    </source>
</evidence>
<dbReference type="PROSITE" id="PS50088">
    <property type="entry name" value="ANK_REPEAT"/>
    <property type="match status" value="1"/>
</dbReference>
<dbReference type="SUPFAM" id="SSF48403">
    <property type="entry name" value="Ankyrin repeat"/>
    <property type="match status" value="1"/>
</dbReference>
<proteinExistence type="predicted"/>
<dbReference type="PROSITE" id="PS50297">
    <property type="entry name" value="ANK_REP_REGION"/>
    <property type="match status" value="1"/>
</dbReference>
<keyword evidence="3" id="KW-1185">Reference proteome</keyword>
<sequence>MVRKCPGAVGEQDNVGWTPLHYAANYGVEEVVKLFLTNDKSSAYKNDKTGMSSFHLASKKRRGWDNGEAQHILSRLM</sequence>
<dbReference type="Gene3D" id="1.25.40.20">
    <property type="entry name" value="Ankyrin repeat-containing domain"/>
    <property type="match status" value="1"/>
</dbReference>
<organism evidence="2 3">
    <name type="scientific">Morus notabilis</name>
    <dbReference type="NCBI Taxonomy" id="981085"/>
    <lineage>
        <taxon>Eukaryota</taxon>
        <taxon>Viridiplantae</taxon>
        <taxon>Streptophyta</taxon>
        <taxon>Embryophyta</taxon>
        <taxon>Tracheophyta</taxon>
        <taxon>Spermatophyta</taxon>
        <taxon>Magnoliopsida</taxon>
        <taxon>eudicotyledons</taxon>
        <taxon>Gunneridae</taxon>
        <taxon>Pentapetalae</taxon>
        <taxon>rosids</taxon>
        <taxon>fabids</taxon>
        <taxon>Rosales</taxon>
        <taxon>Moraceae</taxon>
        <taxon>Moreae</taxon>
        <taxon>Morus</taxon>
    </lineage>
</organism>
<dbReference type="SMART" id="SM00248">
    <property type="entry name" value="ANK"/>
    <property type="match status" value="1"/>
</dbReference>
<reference evidence="3" key="1">
    <citation type="submission" date="2013-01" db="EMBL/GenBank/DDBJ databases">
        <title>Draft Genome Sequence of a Mulberry Tree, Morus notabilis C.K. Schneid.</title>
        <authorList>
            <person name="He N."/>
            <person name="Zhao S."/>
        </authorList>
    </citation>
    <scope>NUCLEOTIDE SEQUENCE</scope>
</reference>
<gene>
    <name evidence="2" type="ORF">L484_016296</name>
</gene>
<protein>
    <submittedName>
        <fullName evidence="2">Uncharacterized protein</fullName>
    </submittedName>
</protein>